<protein>
    <recommendedName>
        <fullName evidence="1">LexA repressor DNA-binding domain-containing protein</fullName>
    </recommendedName>
</protein>
<evidence type="ECO:0000313" key="2">
    <source>
        <dbReference type="EMBL" id="OAH60380.1"/>
    </source>
</evidence>
<accession>A0A177L3W3</accession>
<name>A0A177L3W3_9BACI</name>
<dbReference type="Pfam" id="PF01726">
    <property type="entry name" value="LexA_DNA_bind"/>
    <property type="match status" value="1"/>
</dbReference>
<evidence type="ECO:0000259" key="1">
    <source>
        <dbReference type="Pfam" id="PF01726"/>
    </source>
</evidence>
<dbReference type="RefSeq" id="WP_063966147.1">
    <property type="nucleotide sequence ID" value="NZ_JBCNAN010000063.1"/>
</dbReference>
<evidence type="ECO:0000313" key="3">
    <source>
        <dbReference type="Proteomes" id="UP000076935"/>
    </source>
</evidence>
<dbReference type="InterPro" id="IPR006199">
    <property type="entry name" value="LexA_DNA-bd_dom"/>
</dbReference>
<dbReference type="GO" id="GO:0004252">
    <property type="term" value="F:serine-type endopeptidase activity"/>
    <property type="evidence" value="ECO:0007669"/>
    <property type="project" value="InterPro"/>
</dbReference>
<sequence>MNQLTPEEKRIVLFIRDFIETNKYAPSFREVATAMKKPLGSIINNRMKTIREKGYIGYVDRKSRALWLTEKGELL</sequence>
<keyword evidence="3" id="KW-1185">Reference proteome</keyword>
<dbReference type="Proteomes" id="UP000076935">
    <property type="component" value="Unassembled WGS sequence"/>
</dbReference>
<dbReference type="SUPFAM" id="SSF46785">
    <property type="entry name" value="Winged helix' DNA-binding domain"/>
    <property type="match status" value="1"/>
</dbReference>
<dbReference type="InterPro" id="IPR036388">
    <property type="entry name" value="WH-like_DNA-bd_sf"/>
</dbReference>
<comment type="caution">
    <text evidence="2">The sequence shown here is derived from an EMBL/GenBank/DDBJ whole genome shotgun (WGS) entry which is preliminary data.</text>
</comment>
<dbReference type="InterPro" id="IPR036390">
    <property type="entry name" value="WH_DNA-bd_sf"/>
</dbReference>
<feature type="domain" description="LexA repressor DNA-binding" evidence="1">
    <location>
        <begin position="1"/>
        <end position="65"/>
    </location>
</feature>
<dbReference type="EMBL" id="LQWY01000039">
    <property type="protein sequence ID" value="OAH60380.1"/>
    <property type="molecule type" value="Genomic_DNA"/>
</dbReference>
<reference evidence="2 3" key="1">
    <citation type="submission" date="2016-01" db="EMBL/GenBank/DDBJ databases">
        <title>Investigation of taxonomic status of Bacillus aminovorans.</title>
        <authorList>
            <person name="Verma A."/>
            <person name="Pal Y."/>
            <person name="Krishnamurthi S."/>
        </authorList>
    </citation>
    <scope>NUCLEOTIDE SEQUENCE [LARGE SCALE GENOMIC DNA]</scope>
    <source>
        <strain evidence="2 3">DSM 1314</strain>
    </source>
</reference>
<gene>
    <name evidence="2" type="ORF">AWH49_16775</name>
</gene>
<proteinExistence type="predicted"/>
<dbReference type="Gene3D" id="1.10.10.10">
    <property type="entry name" value="Winged helix-like DNA-binding domain superfamily/Winged helix DNA-binding domain"/>
    <property type="match status" value="1"/>
</dbReference>
<dbReference type="AlphaFoldDB" id="A0A177L3W3"/>
<organism evidence="2 3">
    <name type="scientific">Domibacillus aminovorans</name>
    <dbReference type="NCBI Taxonomy" id="29332"/>
    <lineage>
        <taxon>Bacteria</taxon>
        <taxon>Bacillati</taxon>
        <taxon>Bacillota</taxon>
        <taxon>Bacilli</taxon>
        <taxon>Bacillales</taxon>
        <taxon>Bacillaceae</taxon>
        <taxon>Domibacillus</taxon>
    </lineage>
</organism>
<dbReference type="GO" id="GO:0006508">
    <property type="term" value="P:proteolysis"/>
    <property type="evidence" value="ECO:0007669"/>
    <property type="project" value="InterPro"/>
</dbReference>